<dbReference type="PANTHER" id="PTHR30354">
    <property type="entry name" value="GNT FAMILY GLUCONATE TRANSPORTER"/>
    <property type="match status" value="1"/>
</dbReference>
<evidence type="ECO:0000313" key="3">
    <source>
        <dbReference type="Proteomes" id="UP001597221"/>
    </source>
</evidence>
<evidence type="ECO:0000256" key="1">
    <source>
        <dbReference type="SAM" id="Phobius"/>
    </source>
</evidence>
<keyword evidence="1" id="KW-0812">Transmembrane</keyword>
<evidence type="ECO:0000313" key="2">
    <source>
        <dbReference type="EMBL" id="MFD1607034.1"/>
    </source>
</evidence>
<feature type="transmembrane region" description="Helical" evidence="1">
    <location>
        <begin position="95"/>
        <end position="121"/>
    </location>
</feature>
<feature type="transmembrane region" description="Helical" evidence="1">
    <location>
        <begin position="55"/>
        <end position="74"/>
    </location>
</feature>
<dbReference type="Proteomes" id="UP001597221">
    <property type="component" value="Unassembled WGS sequence"/>
</dbReference>
<sequence>MLSILIGLVMLMALAYLGWSIIWVAPLAAGVVALLSGLDVYETYTGPYMEGLVDFVKSWFPIFLLGAVFGKLMEKTGAARSVAKKVTQLIGEKRAILGVLIAAALLTYGGVSLFVVVFALYPIALELFREANISRKLLVPTFALGAFTFTMTSTPGTPQIQNLIPMDYFGTTPMAGPIIGIVTTLIMAVGGYFWLAYRGKKMAAKGDVFTEPDDQKKPDEDEGVEEKDPNWIISLIPLAIVVILLNLVKLEPLWSLLIGVIAIMILNVQDYKRFIPSINDGSKGSVMAILNTSAAVGFGAVIAIVPAFEDITSWLLNISDNPLVAEGLAVQVMAIITGSASGGLGIALSTLGDTFVELSQTTGISPDVFHRIAAVASGASIFPNNGALLTLIAVTGVSLRDTYKDVFVVAFVIPTIALVVGVIMGAIGLV</sequence>
<dbReference type="EMBL" id="JBHUDE010000018">
    <property type="protein sequence ID" value="MFD1607034.1"/>
    <property type="molecule type" value="Genomic_DNA"/>
</dbReference>
<dbReference type="Pfam" id="PF02447">
    <property type="entry name" value="GntP_permease"/>
    <property type="match status" value="1"/>
</dbReference>
<gene>
    <name evidence="2" type="ORF">ACFSBH_05135</name>
</gene>
<reference evidence="3" key="1">
    <citation type="journal article" date="2019" name="Int. J. Syst. Evol. Microbiol.">
        <title>The Global Catalogue of Microorganisms (GCM) 10K type strain sequencing project: providing services to taxonomists for standard genome sequencing and annotation.</title>
        <authorList>
            <consortium name="The Broad Institute Genomics Platform"/>
            <consortium name="The Broad Institute Genome Sequencing Center for Infectious Disease"/>
            <person name="Wu L."/>
            <person name="Ma J."/>
        </authorList>
    </citation>
    <scope>NUCLEOTIDE SEQUENCE [LARGE SCALE GENOMIC DNA]</scope>
    <source>
        <strain evidence="3">CGMCC 1.12376</strain>
    </source>
</reference>
<protein>
    <submittedName>
        <fullName evidence="2">GntP family permease</fullName>
    </submittedName>
</protein>
<dbReference type="PANTHER" id="PTHR30354:SF7">
    <property type="entry name" value="BLL7963 PROTEIN"/>
    <property type="match status" value="1"/>
</dbReference>
<keyword evidence="1" id="KW-1133">Transmembrane helix</keyword>
<feature type="transmembrane region" description="Helical" evidence="1">
    <location>
        <begin position="7"/>
        <end position="35"/>
    </location>
</feature>
<accession>A0ABW4HN51</accession>
<keyword evidence="1" id="KW-0472">Membrane</keyword>
<dbReference type="InterPro" id="IPR003474">
    <property type="entry name" value="Glcn_transporter"/>
</dbReference>
<organism evidence="2 3">
    <name type="scientific">Oceanobacillus luteolus</name>
    <dbReference type="NCBI Taxonomy" id="1274358"/>
    <lineage>
        <taxon>Bacteria</taxon>
        <taxon>Bacillati</taxon>
        <taxon>Bacillota</taxon>
        <taxon>Bacilli</taxon>
        <taxon>Bacillales</taxon>
        <taxon>Bacillaceae</taxon>
        <taxon>Oceanobacillus</taxon>
    </lineage>
</organism>
<comment type="caution">
    <text evidence="2">The sequence shown here is derived from an EMBL/GenBank/DDBJ whole genome shotgun (WGS) entry which is preliminary data.</text>
</comment>
<name>A0ABW4HN51_9BACI</name>
<feature type="transmembrane region" description="Helical" evidence="1">
    <location>
        <begin position="328"/>
        <end position="351"/>
    </location>
</feature>
<proteinExistence type="predicted"/>
<feature type="transmembrane region" description="Helical" evidence="1">
    <location>
        <begin position="253"/>
        <end position="268"/>
    </location>
</feature>
<feature type="transmembrane region" description="Helical" evidence="1">
    <location>
        <begin position="288"/>
        <end position="308"/>
    </location>
</feature>
<keyword evidence="3" id="KW-1185">Reference proteome</keyword>
<feature type="transmembrane region" description="Helical" evidence="1">
    <location>
        <begin position="372"/>
        <end position="394"/>
    </location>
</feature>
<feature type="transmembrane region" description="Helical" evidence="1">
    <location>
        <begin position="174"/>
        <end position="195"/>
    </location>
</feature>
<dbReference type="RefSeq" id="WP_379596381.1">
    <property type="nucleotide sequence ID" value="NZ_JBHUDE010000018.1"/>
</dbReference>
<feature type="transmembrane region" description="Helical" evidence="1">
    <location>
        <begin position="406"/>
        <end position="429"/>
    </location>
</feature>